<dbReference type="Pfam" id="PF01547">
    <property type="entry name" value="SBP_bac_1"/>
    <property type="match status" value="1"/>
</dbReference>
<sequence length="586" mass="65152">MIEGGDALDWHHESCRRETNDIYTKRERSNLKKTLLSMFMLVLAVTLVLSGCSGKNTESSNSAQGNGSSGGGAESSKPVEISVFAVQESGIDIPTNKFTKFLEEKFNIKFNWQINPSDGAKEKRQISLASGDYPEAYLLTAYIDEFSQADVLKYGQQGVLIPLNDLIDKYAPNIKKAMEETPEMKALYTAPDGNIYGLGAYTECFHCSYPNKMWVNTEWLKKLNLEEPKTTEEFKAMLQAFKTQDPNGNGKADEVPLSGSIEDFGVRIVPYLMNAFVYDDDRNYLNLENGKVVSAAIKPEWREGLAYIKSLYDEGLIDPGAFTQNAEAYKKIGENADAEILGAGAGMHPAIFINIDPGNSRSAHYNPLAPLSGPNGVSYATHDNGGVTSGAKFVITNKASEEAQIALIKAIDYMYTPEGQTNAASGLKGIDWTDPEPGDKALGENATPMVKQIPMKEGDAPRNAGWSGMGHFYMPKEYRDTWVQGEDIYASDGYERRLYNATLLYQGHEPSEIFPIWAIWIDPSEIDEASMLQTNLKNYIEQSQLQFITGNKDLNKDWDAYVKGLKDLKLDRYLEILQKAYDQLAK</sequence>
<dbReference type="PATRIC" id="fig|1235795.3.peg.3377"/>
<dbReference type="HOGENOM" id="CLU_021021_2_0_9"/>
<comment type="caution">
    <text evidence="2">The sequence shown here is derived from an EMBL/GenBank/DDBJ whole genome shotgun (WGS) entry which is preliminary data.</text>
</comment>
<accession>R9LFV6</accession>
<organism evidence="2 3">
    <name type="scientific">Paenibacillus barengoltzii G22</name>
    <dbReference type="NCBI Taxonomy" id="1235795"/>
    <lineage>
        <taxon>Bacteria</taxon>
        <taxon>Bacillati</taxon>
        <taxon>Bacillota</taxon>
        <taxon>Bacilli</taxon>
        <taxon>Bacillales</taxon>
        <taxon>Paenibacillaceae</taxon>
        <taxon>Paenibacillus</taxon>
    </lineage>
</organism>
<evidence type="ECO:0008006" key="4">
    <source>
        <dbReference type="Google" id="ProtNLM"/>
    </source>
</evidence>
<dbReference type="PANTHER" id="PTHR43649">
    <property type="entry name" value="ARABINOSE-BINDING PROTEIN-RELATED"/>
    <property type="match status" value="1"/>
</dbReference>
<feature type="region of interest" description="Disordered" evidence="1">
    <location>
        <begin position="56"/>
        <end position="75"/>
    </location>
</feature>
<dbReference type="SUPFAM" id="SSF53850">
    <property type="entry name" value="Periplasmic binding protein-like II"/>
    <property type="match status" value="1"/>
</dbReference>
<proteinExistence type="predicted"/>
<dbReference type="PANTHER" id="PTHR43649:SF12">
    <property type="entry name" value="DIACETYLCHITOBIOSE BINDING PROTEIN DASA"/>
    <property type="match status" value="1"/>
</dbReference>
<evidence type="ECO:0000313" key="3">
    <source>
        <dbReference type="Proteomes" id="UP000019598"/>
    </source>
</evidence>
<dbReference type="InterPro" id="IPR006059">
    <property type="entry name" value="SBP"/>
</dbReference>
<dbReference type="EMBL" id="ASSZ01000029">
    <property type="protein sequence ID" value="EOS54632.1"/>
    <property type="molecule type" value="Genomic_DNA"/>
</dbReference>
<evidence type="ECO:0000256" key="1">
    <source>
        <dbReference type="SAM" id="MobiDB-lite"/>
    </source>
</evidence>
<dbReference type="STRING" id="1235795.C812_03407"/>
<dbReference type="Proteomes" id="UP000019598">
    <property type="component" value="Unassembled WGS sequence"/>
</dbReference>
<reference evidence="2 3" key="1">
    <citation type="submission" date="2013-04" db="EMBL/GenBank/DDBJ databases">
        <title>The Genome Sequence of Paenibacillus barengoltzii G22.</title>
        <authorList>
            <consortium name="The Broad Institute Genomics Platform"/>
            <consortium name="The Broad Institute Genome Sequencing Center for Infectious Disease"/>
            <person name="Earl A."/>
            <person name="Xavier R."/>
            <person name="Elson C."/>
            <person name="Duck W."/>
            <person name="Walker B."/>
            <person name="Young S."/>
            <person name="Zeng Q."/>
            <person name="Gargeya S."/>
            <person name="Fitzgerald M."/>
            <person name="Haas B."/>
            <person name="Abouelleil A."/>
            <person name="Allen A.W."/>
            <person name="Alvarado L."/>
            <person name="Arachchi H.M."/>
            <person name="Berlin A.M."/>
            <person name="Chapman S.B."/>
            <person name="Gainer-Dewar J."/>
            <person name="Goldberg J."/>
            <person name="Griggs A."/>
            <person name="Gujja S."/>
            <person name="Hansen M."/>
            <person name="Howarth C."/>
            <person name="Imamovic A."/>
            <person name="Ireland A."/>
            <person name="Larimer J."/>
            <person name="McCowan C."/>
            <person name="Murphy C."/>
            <person name="Pearson M."/>
            <person name="Poon T.W."/>
            <person name="Priest M."/>
            <person name="Roberts A."/>
            <person name="Saif S."/>
            <person name="Shea T."/>
            <person name="Sisk P."/>
            <person name="Sykes S."/>
            <person name="Wortman J."/>
            <person name="Nusbaum C."/>
            <person name="Birren B."/>
        </authorList>
    </citation>
    <scope>NUCLEOTIDE SEQUENCE [LARGE SCALE GENOMIC DNA]</scope>
    <source>
        <strain evidence="2 3">G22</strain>
    </source>
</reference>
<dbReference type="InterPro" id="IPR050490">
    <property type="entry name" value="Bact_solute-bd_prot1"/>
</dbReference>
<gene>
    <name evidence="2" type="ORF">C812_03407</name>
</gene>
<protein>
    <recommendedName>
        <fullName evidence="4">Multiple sugar transport system substrate-binding protein</fullName>
    </recommendedName>
</protein>
<evidence type="ECO:0000313" key="2">
    <source>
        <dbReference type="EMBL" id="EOS54632.1"/>
    </source>
</evidence>
<name>R9LFV6_9BACL</name>
<dbReference type="Gene3D" id="3.40.190.10">
    <property type="entry name" value="Periplasmic binding protein-like II"/>
    <property type="match status" value="2"/>
</dbReference>
<dbReference type="AlphaFoldDB" id="R9LFV6"/>